<evidence type="ECO:0000256" key="5">
    <source>
        <dbReference type="SAM" id="Phobius"/>
    </source>
</evidence>
<comment type="caution">
    <text evidence="7">The sequence shown here is derived from an EMBL/GenBank/DDBJ whole genome shotgun (WGS) entry which is preliminary data.</text>
</comment>
<dbReference type="InterPro" id="IPR002645">
    <property type="entry name" value="STAS_dom"/>
</dbReference>
<reference evidence="7 8" key="1">
    <citation type="submission" date="2016-07" db="EMBL/GenBank/DDBJ databases">
        <title>Pervasive Adenine N6-methylation of Active Genes in Fungi.</title>
        <authorList>
            <consortium name="DOE Joint Genome Institute"/>
            <person name="Mondo S.J."/>
            <person name="Dannebaum R.O."/>
            <person name="Kuo R.C."/>
            <person name="Labutti K."/>
            <person name="Haridas S."/>
            <person name="Kuo A."/>
            <person name="Salamov A."/>
            <person name="Ahrendt S.R."/>
            <person name="Lipzen A."/>
            <person name="Sullivan W."/>
            <person name="Andreopoulos W.B."/>
            <person name="Clum A."/>
            <person name="Lindquist E."/>
            <person name="Daum C."/>
            <person name="Ramamoorthy G.K."/>
            <person name="Gryganskyi A."/>
            <person name="Culley D."/>
            <person name="Magnuson J.K."/>
            <person name="James T.Y."/>
            <person name="O'Malley M.A."/>
            <person name="Stajich J.E."/>
            <person name="Spatafora J.W."/>
            <person name="Visel A."/>
            <person name="Grigoriev I.V."/>
        </authorList>
    </citation>
    <scope>NUCLEOTIDE SEQUENCE [LARGE SCALE GENOMIC DNA]</scope>
    <source>
        <strain evidence="7 8">CBS 931.73</strain>
    </source>
</reference>
<proteinExistence type="predicted"/>
<dbReference type="GO" id="GO:0016020">
    <property type="term" value="C:membrane"/>
    <property type="evidence" value="ECO:0007669"/>
    <property type="project" value="UniProtKB-SubCell"/>
</dbReference>
<dbReference type="InterPro" id="IPR001902">
    <property type="entry name" value="SLC26A/SulP_fam"/>
</dbReference>
<keyword evidence="3 5" id="KW-1133">Transmembrane helix</keyword>
<dbReference type="PROSITE" id="PS50801">
    <property type="entry name" value="STAS"/>
    <property type="match status" value="1"/>
</dbReference>
<feature type="transmembrane region" description="Helical" evidence="5">
    <location>
        <begin position="415"/>
        <end position="445"/>
    </location>
</feature>
<dbReference type="InterPro" id="IPR011547">
    <property type="entry name" value="SLC26A/SulP_dom"/>
</dbReference>
<name>A0A1Y1YJ56_9FUNG</name>
<evidence type="ECO:0000256" key="2">
    <source>
        <dbReference type="ARBA" id="ARBA00022692"/>
    </source>
</evidence>
<feature type="transmembrane region" description="Helical" evidence="5">
    <location>
        <begin position="229"/>
        <end position="253"/>
    </location>
</feature>
<protein>
    <submittedName>
        <fullName evidence="7">Sulfate permease</fullName>
    </submittedName>
</protein>
<feature type="transmembrane region" description="Helical" evidence="5">
    <location>
        <begin position="90"/>
        <end position="109"/>
    </location>
</feature>
<feature type="transmembrane region" description="Helical" evidence="5">
    <location>
        <begin position="36"/>
        <end position="59"/>
    </location>
</feature>
<sequence length="687" mass="75350">MFTHEVRKRVQNIDAKHLAKRFLPIISWLPRYNRKWLLGDVIAGLTVGIMVVPQALAYASLATLPVQYGLYSSFLGVMLYCLFGTSKDVTIGPSAIVSLYVGVALKDIVEKGQDPVVAAITMAFLSGCFCLILGILRLGIIMDLISSPVTLGFTSGAAITILVSQIPSLLGIKGVVVQGPIHTVLKSIFSALGRTRYEDAIVGFVSIAFLMSLKYIADRFGYIHPAVKVLGVGRNAVCVIIFTLAAYIMHVAFGEDRILLVGTIPTGLPKPTLPNLSSSIFSDVLGPSIIGGLVAILEHFAAARTYGRQNHYKVDGSQELISLGICNITNSFFSSYLCPGALSRTAVNSQSGVKTPLSGIITGVIVIFSLNFLPPLIYYVPKASLAAIIMTSIYTLIVGYKTFWRLWKIQATDMIASLLAFFVTLFTNIQTGIEVAVGFTLLISLHRIARPNWQMIGPVEGMDGVYADRANAKIRASAPPDGVIIFRLSESISFLNAEYFKGKVLNAVYIATDSSTELPSSWADRVWSDDQEARISRMRNNFHTILPVTNQPLDEDGHEVPEKMMEKEQQATYPYLKSVILECSGTNHIDSSGIQALRDLKTQLIEYSGNPLFELHFVGLQPEVFSRLEGAGFTRAPEDPPEGEHRYVHLTVSEAVKCADQIPQLYRQNTLEKENTRGHEEHQISIV</sequence>
<dbReference type="STRING" id="1314790.A0A1Y1YJ56"/>
<accession>A0A1Y1YJ56</accession>
<evidence type="ECO:0000256" key="4">
    <source>
        <dbReference type="ARBA" id="ARBA00023136"/>
    </source>
</evidence>
<evidence type="ECO:0000256" key="3">
    <source>
        <dbReference type="ARBA" id="ARBA00022989"/>
    </source>
</evidence>
<feature type="transmembrane region" description="Helical" evidence="5">
    <location>
        <begin position="280"/>
        <end position="300"/>
    </location>
</feature>
<feature type="transmembrane region" description="Helical" evidence="5">
    <location>
        <begin position="115"/>
        <end position="136"/>
    </location>
</feature>
<keyword evidence="4 5" id="KW-0472">Membrane</keyword>
<dbReference type="Gene3D" id="3.30.750.24">
    <property type="entry name" value="STAS domain"/>
    <property type="match status" value="1"/>
</dbReference>
<dbReference type="OrthoDB" id="288203at2759"/>
<organism evidence="7 8">
    <name type="scientific">Basidiobolus meristosporus CBS 931.73</name>
    <dbReference type="NCBI Taxonomy" id="1314790"/>
    <lineage>
        <taxon>Eukaryota</taxon>
        <taxon>Fungi</taxon>
        <taxon>Fungi incertae sedis</taxon>
        <taxon>Zoopagomycota</taxon>
        <taxon>Entomophthoromycotina</taxon>
        <taxon>Basidiobolomycetes</taxon>
        <taxon>Basidiobolales</taxon>
        <taxon>Basidiobolaceae</taxon>
        <taxon>Basidiobolus</taxon>
    </lineage>
</organism>
<dbReference type="Proteomes" id="UP000193498">
    <property type="component" value="Unassembled WGS sequence"/>
</dbReference>
<dbReference type="GO" id="GO:0055085">
    <property type="term" value="P:transmembrane transport"/>
    <property type="evidence" value="ECO:0007669"/>
    <property type="project" value="InterPro"/>
</dbReference>
<dbReference type="PANTHER" id="PTHR11814">
    <property type="entry name" value="SULFATE TRANSPORTER"/>
    <property type="match status" value="1"/>
</dbReference>
<dbReference type="NCBIfam" id="TIGR00815">
    <property type="entry name" value="sulP"/>
    <property type="match status" value="1"/>
</dbReference>
<feature type="transmembrane region" description="Helical" evidence="5">
    <location>
        <begin position="65"/>
        <end position="83"/>
    </location>
</feature>
<evidence type="ECO:0000259" key="6">
    <source>
        <dbReference type="PROSITE" id="PS50801"/>
    </source>
</evidence>
<evidence type="ECO:0000256" key="1">
    <source>
        <dbReference type="ARBA" id="ARBA00004141"/>
    </source>
</evidence>
<dbReference type="SUPFAM" id="SSF52091">
    <property type="entry name" value="SpoIIaa-like"/>
    <property type="match status" value="1"/>
</dbReference>
<feature type="domain" description="STAS" evidence="6">
    <location>
        <begin position="481"/>
        <end position="659"/>
    </location>
</feature>
<dbReference type="EMBL" id="MCFE01000129">
    <property type="protein sequence ID" value="ORX97634.1"/>
    <property type="molecule type" value="Genomic_DNA"/>
</dbReference>
<dbReference type="Pfam" id="PF00916">
    <property type="entry name" value="Sulfate_transp"/>
    <property type="match status" value="1"/>
</dbReference>
<dbReference type="AlphaFoldDB" id="A0A1Y1YJ56"/>
<keyword evidence="8" id="KW-1185">Reference proteome</keyword>
<dbReference type="InParanoid" id="A0A1Y1YJ56"/>
<dbReference type="Pfam" id="PF01740">
    <property type="entry name" value="STAS"/>
    <property type="match status" value="1"/>
</dbReference>
<gene>
    <name evidence="7" type="ORF">K493DRAFT_314014</name>
</gene>
<evidence type="ECO:0000313" key="8">
    <source>
        <dbReference type="Proteomes" id="UP000193498"/>
    </source>
</evidence>
<feature type="transmembrane region" description="Helical" evidence="5">
    <location>
        <begin position="200"/>
        <end position="217"/>
    </location>
</feature>
<feature type="transmembrane region" description="Helical" evidence="5">
    <location>
        <begin position="357"/>
        <end position="378"/>
    </location>
</feature>
<evidence type="ECO:0000313" key="7">
    <source>
        <dbReference type="EMBL" id="ORX97634.1"/>
    </source>
</evidence>
<dbReference type="InterPro" id="IPR036513">
    <property type="entry name" value="STAS_dom_sf"/>
</dbReference>
<feature type="transmembrane region" description="Helical" evidence="5">
    <location>
        <begin position="148"/>
        <end position="166"/>
    </location>
</feature>
<comment type="subcellular location">
    <subcellularLocation>
        <location evidence="1">Membrane</location>
        <topology evidence="1">Multi-pass membrane protein</topology>
    </subcellularLocation>
</comment>
<feature type="transmembrane region" description="Helical" evidence="5">
    <location>
        <begin position="385"/>
        <end position="403"/>
    </location>
</feature>
<dbReference type="CDD" id="cd07042">
    <property type="entry name" value="STAS_SulP_like_sulfate_transporter"/>
    <property type="match status" value="1"/>
</dbReference>
<keyword evidence="2 5" id="KW-0812">Transmembrane</keyword>